<dbReference type="HOGENOM" id="CLU_139326_0_0_1"/>
<keyword evidence="3" id="KW-1185">Reference proteome</keyword>
<feature type="compositionally biased region" description="Basic and acidic residues" evidence="1">
    <location>
        <begin position="37"/>
        <end position="64"/>
    </location>
</feature>
<dbReference type="Proteomes" id="UP000009169">
    <property type="component" value="Unassembled WGS sequence"/>
</dbReference>
<reference evidence="3" key="1">
    <citation type="journal article" date="2012" name="MBio">
        <title>Comparative genome analysis of Trichophyton rubrum and related dermatophytes reveals candidate genes involved in infection.</title>
        <authorList>
            <person name="Martinez D.A."/>
            <person name="Oliver B.G."/>
            <person name="Graeser Y."/>
            <person name="Goldberg J.M."/>
            <person name="Li W."/>
            <person name="Martinez-Rossi N.M."/>
            <person name="Monod M."/>
            <person name="Shelest E."/>
            <person name="Barton R.C."/>
            <person name="Birch E."/>
            <person name="Brakhage A.A."/>
            <person name="Chen Z."/>
            <person name="Gurr S.J."/>
            <person name="Heiman D."/>
            <person name="Heitman J."/>
            <person name="Kosti I."/>
            <person name="Rossi A."/>
            <person name="Saif S."/>
            <person name="Samalova M."/>
            <person name="Saunders C.W."/>
            <person name="Shea T."/>
            <person name="Summerbell R.C."/>
            <person name="Xu J."/>
            <person name="Young S."/>
            <person name="Zeng Q."/>
            <person name="Birren B.W."/>
            <person name="Cuomo C.A."/>
            <person name="White T.C."/>
        </authorList>
    </citation>
    <scope>NUCLEOTIDE SEQUENCE [LARGE SCALE GENOMIC DNA]</scope>
    <source>
        <strain evidence="3">ATCC MYA-4606 / CBS 127.97</strain>
    </source>
</reference>
<dbReference type="eggNOG" id="ENOG502RQ4N">
    <property type="taxonomic scope" value="Eukaryota"/>
</dbReference>
<feature type="region of interest" description="Disordered" evidence="1">
    <location>
        <begin position="1"/>
        <end position="64"/>
    </location>
</feature>
<protein>
    <submittedName>
        <fullName evidence="2">Uncharacterized protein</fullName>
    </submittedName>
</protein>
<organism evidence="2 3">
    <name type="scientific">Trichophyton equinum (strain ATCC MYA-4606 / CBS 127.97)</name>
    <name type="common">Horse ringworm fungus</name>
    <dbReference type="NCBI Taxonomy" id="559882"/>
    <lineage>
        <taxon>Eukaryota</taxon>
        <taxon>Fungi</taxon>
        <taxon>Dikarya</taxon>
        <taxon>Ascomycota</taxon>
        <taxon>Pezizomycotina</taxon>
        <taxon>Eurotiomycetes</taxon>
        <taxon>Eurotiomycetidae</taxon>
        <taxon>Onygenales</taxon>
        <taxon>Arthrodermataceae</taxon>
        <taxon>Trichophyton</taxon>
    </lineage>
</organism>
<evidence type="ECO:0000313" key="2">
    <source>
        <dbReference type="EMBL" id="EGE05816.1"/>
    </source>
</evidence>
<evidence type="ECO:0000256" key="1">
    <source>
        <dbReference type="SAM" id="MobiDB-lite"/>
    </source>
</evidence>
<dbReference type="EMBL" id="DS995742">
    <property type="protein sequence ID" value="EGE05816.1"/>
    <property type="molecule type" value="Genomic_DNA"/>
</dbReference>
<dbReference type="AlphaFoldDB" id="F2PV98"/>
<name>F2PV98_TRIEC</name>
<dbReference type="VEuPathDB" id="FungiDB:TEQG_04825"/>
<gene>
    <name evidence="2" type="ORF">TEQG_04825</name>
</gene>
<evidence type="ECO:0000313" key="3">
    <source>
        <dbReference type="Proteomes" id="UP000009169"/>
    </source>
</evidence>
<sequence>MQQANAPGDGREEGARQGAPPVFPILSSQSSAGRFDVCSRETQDKDGHPAASHTGERAADGTPDRELRLLVHTVCTPYECLQACICTSIVFMYQPGPSRIRARRDETQGKEKKR</sequence>
<proteinExistence type="predicted"/>
<accession>F2PV98</accession>